<name>A0ABP3CNV9_9PSEU</name>
<comment type="caution">
    <text evidence="1">The sequence shown here is derived from an EMBL/GenBank/DDBJ whole genome shotgun (WGS) entry which is preliminary data.</text>
</comment>
<dbReference type="Proteomes" id="UP001500416">
    <property type="component" value="Unassembled WGS sequence"/>
</dbReference>
<proteinExistence type="predicted"/>
<protein>
    <submittedName>
        <fullName evidence="1">Uncharacterized protein</fullName>
    </submittedName>
</protein>
<evidence type="ECO:0000313" key="1">
    <source>
        <dbReference type="EMBL" id="GAA0211366.1"/>
    </source>
</evidence>
<dbReference type="EMBL" id="BAAABU010000001">
    <property type="protein sequence ID" value="GAA0211366.1"/>
    <property type="molecule type" value="Genomic_DNA"/>
</dbReference>
<dbReference type="RefSeq" id="WP_343932054.1">
    <property type="nucleotide sequence ID" value="NZ_BAAABU010000001.1"/>
</dbReference>
<keyword evidence="2" id="KW-1185">Reference proteome</keyword>
<gene>
    <name evidence="1" type="ORF">GCM10010492_06480</name>
</gene>
<organism evidence="1 2">
    <name type="scientific">Saccharothrix mutabilis subsp. mutabilis</name>
    <dbReference type="NCBI Taxonomy" id="66855"/>
    <lineage>
        <taxon>Bacteria</taxon>
        <taxon>Bacillati</taxon>
        <taxon>Actinomycetota</taxon>
        <taxon>Actinomycetes</taxon>
        <taxon>Pseudonocardiales</taxon>
        <taxon>Pseudonocardiaceae</taxon>
        <taxon>Saccharothrix</taxon>
    </lineage>
</organism>
<reference evidence="2" key="1">
    <citation type="journal article" date="2019" name="Int. J. Syst. Evol. Microbiol.">
        <title>The Global Catalogue of Microorganisms (GCM) 10K type strain sequencing project: providing services to taxonomists for standard genome sequencing and annotation.</title>
        <authorList>
            <consortium name="The Broad Institute Genomics Platform"/>
            <consortium name="The Broad Institute Genome Sequencing Center for Infectious Disease"/>
            <person name="Wu L."/>
            <person name="Ma J."/>
        </authorList>
    </citation>
    <scope>NUCLEOTIDE SEQUENCE [LARGE SCALE GENOMIC DNA]</scope>
    <source>
        <strain evidence="2">JCM 3380</strain>
    </source>
</reference>
<evidence type="ECO:0000313" key="2">
    <source>
        <dbReference type="Proteomes" id="UP001500416"/>
    </source>
</evidence>
<sequence length="160" mass="17261">MTGSTITPEAERELQGDLVLAALRDAAPEEVDVFSAHRDAYLDGRVPDAEPGDEELAFGEYLIPSLIPCVVLAAQVGLPLIAEAFAKSLQDELKTTFSDWLHRLLHRRERGIAPIPPDVVKRVRDAAYEVLIRAGKSEEEAKTAADAVAGRFVIGEAGAS</sequence>
<accession>A0ABP3CNV9</accession>